<reference evidence="4 5" key="1">
    <citation type="submission" date="2021-01" db="EMBL/GenBank/DDBJ databases">
        <title>Genome public.</title>
        <authorList>
            <person name="Liu C."/>
            <person name="Sun Q."/>
        </authorList>
    </citation>
    <scope>NUCLEOTIDE SEQUENCE [LARGE SCALE GENOMIC DNA]</scope>
    <source>
        <strain evidence="4 5">YIM B02515</strain>
    </source>
</reference>
<dbReference type="RefSeq" id="WP_202749438.1">
    <property type="nucleotide sequence ID" value="NZ_JAESWC010000008.1"/>
</dbReference>
<dbReference type="SUPFAM" id="SSF51735">
    <property type="entry name" value="NAD(P)-binding Rossmann-fold domains"/>
    <property type="match status" value="1"/>
</dbReference>
<dbReference type="Pfam" id="PF00106">
    <property type="entry name" value="adh_short"/>
    <property type="match status" value="1"/>
</dbReference>
<dbReference type="Proteomes" id="UP000632377">
    <property type="component" value="Unassembled WGS sequence"/>
</dbReference>
<name>A0ABS1TBD9_9CLOT</name>
<gene>
    <name evidence="4" type="ORF">JK636_13015</name>
</gene>
<dbReference type="EMBL" id="JAESWC010000008">
    <property type="protein sequence ID" value="MBL4936677.1"/>
    <property type="molecule type" value="Genomic_DNA"/>
</dbReference>
<dbReference type="PANTHER" id="PTHR43976:SF16">
    <property type="entry name" value="SHORT-CHAIN DEHYDROGENASE_REDUCTASE FAMILY PROTEIN"/>
    <property type="match status" value="1"/>
</dbReference>
<protein>
    <submittedName>
        <fullName evidence="4">SDR family oxidoreductase</fullName>
    </submittedName>
</protein>
<comment type="similarity">
    <text evidence="1 3">Belongs to the short-chain dehydrogenases/reductases (SDR) family.</text>
</comment>
<proteinExistence type="inferred from homology"/>
<keyword evidence="2" id="KW-0560">Oxidoreductase</keyword>
<comment type="caution">
    <text evidence="4">The sequence shown here is derived from an EMBL/GenBank/DDBJ whole genome shotgun (WGS) entry which is preliminary data.</text>
</comment>
<dbReference type="InterPro" id="IPR002347">
    <property type="entry name" value="SDR_fam"/>
</dbReference>
<dbReference type="PRINTS" id="PR00081">
    <property type="entry name" value="GDHRDH"/>
</dbReference>
<dbReference type="CDD" id="cd05374">
    <property type="entry name" value="17beta-HSD-like_SDR_c"/>
    <property type="match status" value="1"/>
</dbReference>
<evidence type="ECO:0000313" key="5">
    <source>
        <dbReference type="Proteomes" id="UP000632377"/>
    </source>
</evidence>
<dbReference type="Gene3D" id="3.40.50.720">
    <property type="entry name" value="NAD(P)-binding Rossmann-like Domain"/>
    <property type="match status" value="1"/>
</dbReference>
<evidence type="ECO:0000256" key="2">
    <source>
        <dbReference type="ARBA" id="ARBA00023002"/>
    </source>
</evidence>
<dbReference type="InterPro" id="IPR036291">
    <property type="entry name" value="NAD(P)-bd_dom_sf"/>
</dbReference>
<organism evidence="4 5">
    <name type="scientific">Clostridium rhizosphaerae</name>
    <dbReference type="NCBI Taxonomy" id="2803861"/>
    <lineage>
        <taxon>Bacteria</taxon>
        <taxon>Bacillati</taxon>
        <taxon>Bacillota</taxon>
        <taxon>Clostridia</taxon>
        <taxon>Eubacteriales</taxon>
        <taxon>Clostridiaceae</taxon>
        <taxon>Clostridium</taxon>
    </lineage>
</organism>
<keyword evidence="5" id="KW-1185">Reference proteome</keyword>
<accession>A0ABS1TBD9</accession>
<evidence type="ECO:0000256" key="3">
    <source>
        <dbReference type="RuleBase" id="RU000363"/>
    </source>
</evidence>
<dbReference type="PRINTS" id="PR00080">
    <property type="entry name" value="SDRFAMILY"/>
</dbReference>
<dbReference type="PROSITE" id="PS00061">
    <property type="entry name" value="ADH_SHORT"/>
    <property type="match status" value="1"/>
</dbReference>
<evidence type="ECO:0000256" key="1">
    <source>
        <dbReference type="ARBA" id="ARBA00006484"/>
    </source>
</evidence>
<dbReference type="InterPro" id="IPR051911">
    <property type="entry name" value="SDR_oxidoreductase"/>
</dbReference>
<sequence>MSNAKVVLITGASSGIGQATAQTLMEKGYKVYGTSRKVKTEDTIKANSGIGFIKMIQLDVCSEESVKNAVDYVLKNEPSIDILINNAGNGIAGSVEDTSPEEALMQFEPNFFGVLRMCRAVLPKMREQKQGLIINISSVAGLISVPYQSMYSASKYALEAMTETLRLEVKNFGIKVSMVEPGDTKTGFTGQRQYVKQASDSVYHDTFMKSIKTMEKDEQNGPPPTLVVNAIMKIINSKNPPVRIIAGFSYKALVFLKRILPARFVQFVVGKIYT</sequence>
<dbReference type="PANTHER" id="PTHR43976">
    <property type="entry name" value="SHORT CHAIN DEHYDROGENASE"/>
    <property type="match status" value="1"/>
</dbReference>
<dbReference type="InterPro" id="IPR020904">
    <property type="entry name" value="Sc_DH/Rdtase_CS"/>
</dbReference>
<evidence type="ECO:0000313" key="4">
    <source>
        <dbReference type="EMBL" id="MBL4936677.1"/>
    </source>
</evidence>